<keyword evidence="5" id="KW-1185">Reference proteome</keyword>
<dbReference type="InterPro" id="IPR012334">
    <property type="entry name" value="Pectin_lyas_fold"/>
</dbReference>
<sequence>MARFLLLGVSTAATVLALGATSALTSDPAQDSAPRAERTYGDLPPDDFGGPATPSAPASASPSASSTRIPSPSTEPSARPTVKQRPADSSEPNRPGDRPGSSGEETVEGDPLASTPADFPGQNPGPDHTGVPPKKKLRVHRGDLVIRTAGKVVDGLEVHGRVQVEAPNVTIRNTRVIVPTRTESAGISNNNADGAGMLVSQVEVLAADAAPGVNGVVGHDFTLEGSEIHHVTDQVHITGSNVTVRNNWFHHNYHFESDPYQGGGASHDDSIQIIGGGNITIANNRFTGAYNAGVQITQSISEVNGVTIRDNLLGGGGCTVNIAEKGRGPVDRIVIRDNRFLDDQRIDRCAIIHPSSTHIAHSGNVWDDTGRPVALSRG</sequence>
<dbReference type="EMBL" id="JACHXG010000001">
    <property type="protein sequence ID" value="MBB3087139.1"/>
    <property type="molecule type" value="Genomic_DNA"/>
</dbReference>
<proteinExistence type="predicted"/>
<dbReference type="RefSeq" id="WP_183541093.1">
    <property type="nucleotide sequence ID" value="NZ_BMQT01000001.1"/>
</dbReference>
<protein>
    <recommendedName>
        <fullName evidence="3">Right handed beta helix domain-containing protein</fullName>
    </recommendedName>
</protein>
<evidence type="ECO:0000313" key="5">
    <source>
        <dbReference type="Proteomes" id="UP000577707"/>
    </source>
</evidence>
<feature type="region of interest" description="Disordered" evidence="1">
    <location>
        <begin position="20"/>
        <end position="137"/>
    </location>
</feature>
<organism evidence="4 5">
    <name type="scientific">Nocardioides albus</name>
    <dbReference type="NCBI Taxonomy" id="1841"/>
    <lineage>
        <taxon>Bacteria</taxon>
        <taxon>Bacillati</taxon>
        <taxon>Actinomycetota</taxon>
        <taxon>Actinomycetes</taxon>
        <taxon>Propionibacteriales</taxon>
        <taxon>Nocardioidaceae</taxon>
        <taxon>Nocardioides</taxon>
    </lineage>
</organism>
<dbReference type="InterPro" id="IPR039448">
    <property type="entry name" value="Beta_helix"/>
</dbReference>
<feature type="signal peptide" evidence="2">
    <location>
        <begin position="1"/>
        <end position="25"/>
    </location>
</feature>
<dbReference type="SUPFAM" id="SSF51126">
    <property type="entry name" value="Pectin lyase-like"/>
    <property type="match status" value="1"/>
</dbReference>
<comment type="caution">
    <text evidence="4">The sequence shown here is derived from an EMBL/GenBank/DDBJ whole genome shotgun (WGS) entry which is preliminary data.</text>
</comment>
<feature type="chain" id="PRO_5038888106" description="Right handed beta helix domain-containing protein" evidence="2">
    <location>
        <begin position="26"/>
        <end position="378"/>
    </location>
</feature>
<evidence type="ECO:0000313" key="4">
    <source>
        <dbReference type="EMBL" id="MBB3087139.1"/>
    </source>
</evidence>
<name>A0A7W5A096_9ACTN</name>
<dbReference type="Pfam" id="PF13229">
    <property type="entry name" value="Beta_helix"/>
    <property type="match status" value="1"/>
</dbReference>
<feature type="domain" description="Right handed beta helix" evidence="3">
    <location>
        <begin position="209"/>
        <end position="341"/>
    </location>
</feature>
<gene>
    <name evidence="4" type="ORF">FHS12_000062</name>
</gene>
<accession>A0A7W5A096</accession>
<dbReference type="InterPro" id="IPR006626">
    <property type="entry name" value="PbH1"/>
</dbReference>
<dbReference type="Gene3D" id="2.160.20.10">
    <property type="entry name" value="Single-stranded right-handed beta-helix, Pectin lyase-like"/>
    <property type="match status" value="1"/>
</dbReference>
<evidence type="ECO:0000256" key="1">
    <source>
        <dbReference type="SAM" id="MobiDB-lite"/>
    </source>
</evidence>
<reference evidence="4 5" key="1">
    <citation type="submission" date="2020-08" db="EMBL/GenBank/DDBJ databases">
        <title>Genomic Encyclopedia of Type Strains, Phase III (KMG-III): the genomes of soil and plant-associated and newly described type strains.</title>
        <authorList>
            <person name="Whitman W."/>
        </authorList>
    </citation>
    <scope>NUCLEOTIDE SEQUENCE [LARGE SCALE GENOMIC DNA]</scope>
    <source>
        <strain evidence="4 5">CECT 3302</strain>
    </source>
</reference>
<dbReference type="AlphaFoldDB" id="A0A7W5A096"/>
<evidence type="ECO:0000256" key="2">
    <source>
        <dbReference type="SAM" id="SignalP"/>
    </source>
</evidence>
<feature type="compositionally biased region" description="Low complexity" evidence="1">
    <location>
        <begin position="51"/>
        <end position="74"/>
    </location>
</feature>
<keyword evidence="2" id="KW-0732">Signal</keyword>
<dbReference type="SMART" id="SM00710">
    <property type="entry name" value="PbH1"/>
    <property type="match status" value="5"/>
</dbReference>
<evidence type="ECO:0000259" key="3">
    <source>
        <dbReference type="Pfam" id="PF13229"/>
    </source>
</evidence>
<dbReference type="InterPro" id="IPR011050">
    <property type="entry name" value="Pectin_lyase_fold/virulence"/>
</dbReference>
<dbReference type="Proteomes" id="UP000577707">
    <property type="component" value="Unassembled WGS sequence"/>
</dbReference>